<sequence length="92" mass="10608">MAQQDRLRRHHLPDHAVADDPGLRPVAAPRCGWGVRRITGGGMGCHDRSRRSSYEYEHQPEHLRPRRPAAQPDDHTRRLHRHHPDGADRPLP</sequence>
<protein>
    <submittedName>
        <fullName evidence="2">Uncharacterized protein</fullName>
    </submittedName>
</protein>
<evidence type="ECO:0000256" key="1">
    <source>
        <dbReference type="SAM" id="MobiDB-lite"/>
    </source>
</evidence>
<keyword evidence="3" id="KW-1185">Reference proteome</keyword>
<feature type="compositionally biased region" description="Basic and acidic residues" evidence="1">
    <location>
        <begin position="13"/>
        <end position="22"/>
    </location>
</feature>
<gene>
    <name evidence="2" type="ORF">SCOCK_830014</name>
</gene>
<evidence type="ECO:0000313" key="3">
    <source>
        <dbReference type="Proteomes" id="UP001152519"/>
    </source>
</evidence>
<comment type="caution">
    <text evidence="2">The sequence shown here is derived from an EMBL/GenBank/DDBJ whole genome shotgun (WGS) entry which is preliminary data.</text>
</comment>
<evidence type="ECO:0000313" key="2">
    <source>
        <dbReference type="EMBL" id="CAG6399165.1"/>
    </source>
</evidence>
<dbReference type="EMBL" id="CAJSLV010000118">
    <property type="protein sequence ID" value="CAG6399165.1"/>
    <property type="molecule type" value="Genomic_DNA"/>
</dbReference>
<reference evidence="2" key="1">
    <citation type="submission" date="2021-05" db="EMBL/GenBank/DDBJ databases">
        <authorList>
            <person name="Arsene-Ploetze F."/>
        </authorList>
    </citation>
    <scope>NUCLEOTIDE SEQUENCE</scope>
    <source>
        <strain evidence="2">DSM 42138</strain>
    </source>
</reference>
<name>A0A9W4DX26_9ACTN</name>
<feature type="compositionally biased region" description="Basic and acidic residues" evidence="1">
    <location>
        <begin position="45"/>
        <end position="63"/>
    </location>
</feature>
<accession>A0A9W4DX26</accession>
<proteinExistence type="predicted"/>
<organism evidence="2 3">
    <name type="scientific">Actinacidiphila cocklensis</name>
    <dbReference type="NCBI Taxonomy" id="887465"/>
    <lineage>
        <taxon>Bacteria</taxon>
        <taxon>Bacillati</taxon>
        <taxon>Actinomycetota</taxon>
        <taxon>Actinomycetes</taxon>
        <taxon>Kitasatosporales</taxon>
        <taxon>Streptomycetaceae</taxon>
        <taxon>Actinacidiphila</taxon>
    </lineage>
</organism>
<dbReference type="AlphaFoldDB" id="A0A9W4DX26"/>
<dbReference type="Proteomes" id="UP001152519">
    <property type="component" value="Unassembled WGS sequence"/>
</dbReference>
<feature type="region of interest" description="Disordered" evidence="1">
    <location>
        <begin position="1"/>
        <end position="92"/>
    </location>
</feature>